<evidence type="ECO:0000313" key="6">
    <source>
        <dbReference type="EMBL" id="GEJ58885.1"/>
    </source>
</evidence>
<gene>
    <name evidence="6" type="ORF">AMYX_36260</name>
</gene>
<dbReference type="PANTHER" id="PTHR11709:SF394">
    <property type="entry name" value="FI03373P-RELATED"/>
    <property type="match status" value="1"/>
</dbReference>
<dbReference type="InterPro" id="IPR011707">
    <property type="entry name" value="Cu-oxidase-like_N"/>
</dbReference>
<feature type="signal peptide" evidence="4">
    <location>
        <begin position="1"/>
        <end position="23"/>
    </location>
</feature>
<protein>
    <recommendedName>
        <fullName evidence="5">Plastocyanin-like domain-containing protein</fullName>
    </recommendedName>
</protein>
<evidence type="ECO:0000256" key="1">
    <source>
        <dbReference type="ARBA" id="ARBA00022723"/>
    </source>
</evidence>
<dbReference type="PANTHER" id="PTHR11709">
    <property type="entry name" value="MULTI-COPPER OXIDASE"/>
    <property type="match status" value="1"/>
</dbReference>
<feature type="chain" id="PRO_5029684506" description="Plastocyanin-like domain-containing protein" evidence="4">
    <location>
        <begin position="24"/>
        <end position="493"/>
    </location>
</feature>
<dbReference type="Proteomes" id="UP000503640">
    <property type="component" value="Unassembled WGS sequence"/>
</dbReference>
<dbReference type="GO" id="GO:0005507">
    <property type="term" value="F:copper ion binding"/>
    <property type="evidence" value="ECO:0007669"/>
    <property type="project" value="InterPro"/>
</dbReference>
<dbReference type="RefSeq" id="WP_176067847.1">
    <property type="nucleotide sequence ID" value="NZ_BJTG01000009.1"/>
</dbReference>
<proteinExistence type="predicted"/>
<evidence type="ECO:0000256" key="3">
    <source>
        <dbReference type="ARBA" id="ARBA00023008"/>
    </source>
</evidence>
<dbReference type="SUPFAM" id="SSF49503">
    <property type="entry name" value="Cupredoxins"/>
    <property type="match status" value="1"/>
</dbReference>
<dbReference type="AlphaFoldDB" id="A0A7I9VR49"/>
<accession>A0A7I9VR49</accession>
<evidence type="ECO:0000313" key="7">
    <source>
        <dbReference type="Proteomes" id="UP000503640"/>
    </source>
</evidence>
<organism evidence="6 7">
    <name type="scientific">Anaeromyxobacter diazotrophicus</name>
    <dbReference type="NCBI Taxonomy" id="2590199"/>
    <lineage>
        <taxon>Bacteria</taxon>
        <taxon>Pseudomonadati</taxon>
        <taxon>Myxococcota</taxon>
        <taxon>Myxococcia</taxon>
        <taxon>Myxococcales</taxon>
        <taxon>Cystobacterineae</taxon>
        <taxon>Anaeromyxobacteraceae</taxon>
        <taxon>Anaeromyxobacter</taxon>
    </lineage>
</organism>
<keyword evidence="7" id="KW-1185">Reference proteome</keyword>
<evidence type="ECO:0000256" key="2">
    <source>
        <dbReference type="ARBA" id="ARBA00023002"/>
    </source>
</evidence>
<keyword evidence="2" id="KW-0560">Oxidoreductase</keyword>
<sequence>MRTTHPRTFLALAVALSAASAHAQSFRVQCPATTDLHPNGSSVDPAHPGLIKCQHVGGGDGYATMADGHQIYLFAFSPLSGLKDIQAGLPGTQTADVFNGGYVGPNYSSMGASGPNAAPAPNNGAITEPAGIMDLGVLAGNAPAPLMAIDEDDELFLTLSNPGMIMRPDLFEQHTVHFHGYPNASAFFDGVPDASVAINIAGSFTYYYTAPDAGTYFWHCHITPPEHLQMGMVGQLYVRPRQNRLTSSDDLGAALQAANRRAAVDPLASGRSCSDILCTGQTPLPSGAAPTGATGITGGGRYAYNDGDGSTRYDVEYPIQLMGFDPNFHYVGMTFNPEAFADMKDKYFLLSGRGYPDTVNAGPISTLSSDGVARPSQPLPSLITIAKSAGQTRALLRLSMLSVTEHVTLGTVGIPMKVIAQNARLLRDLAGGDTTFLTNSITLGGGESADVILDVSDPRYTPGQTFFLYSTNLDHLSNDAENFGGMMTEIRIN</sequence>
<dbReference type="EMBL" id="BJTG01000009">
    <property type="protein sequence ID" value="GEJ58885.1"/>
    <property type="molecule type" value="Genomic_DNA"/>
</dbReference>
<dbReference type="Gene3D" id="2.60.40.420">
    <property type="entry name" value="Cupredoxins - blue copper proteins"/>
    <property type="match status" value="1"/>
</dbReference>
<dbReference type="GO" id="GO:0016491">
    <property type="term" value="F:oxidoreductase activity"/>
    <property type="evidence" value="ECO:0007669"/>
    <property type="project" value="UniProtKB-KW"/>
</dbReference>
<keyword evidence="4" id="KW-0732">Signal</keyword>
<comment type="caution">
    <text evidence="6">The sequence shown here is derived from an EMBL/GenBank/DDBJ whole genome shotgun (WGS) entry which is preliminary data.</text>
</comment>
<name>A0A7I9VR49_9BACT</name>
<keyword evidence="3" id="KW-0186">Copper</keyword>
<feature type="domain" description="Plastocyanin-like" evidence="5">
    <location>
        <begin position="138"/>
        <end position="242"/>
    </location>
</feature>
<evidence type="ECO:0000256" key="4">
    <source>
        <dbReference type="SAM" id="SignalP"/>
    </source>
</evidence>
<evidence type="ECO:0000259" key="5">
    <source>
        <dbReference type="Pfam" id="PF07732"/>
    </source>
</evidence>
<reference evidence="7" key="1">
    <citation type="journal article" date="2020" name="Appl. Environ. Microbiol.">
        <title>Diazotrophic Anaeromyxobacter Isolates from Soils.</title>
        <authorList>
            <person name="Masuda Y."/>
            <person name="Yamanaka H."/>
            <person name="Xu Z.X."/>
            <person name="Shiratori Y."/>
            <person name="Aono T."/>
            <person name="Amachi S."/>
            <person name="Senoo K."/>
            <person name="Itoh H."/>
        </authorList>
    </citation>
    <scope>NUCLEOTIDE SEQUENCE [LARGE SCALE GENOMIC DNA]</scope>
    <source>
        <strain evidence="7">R267</strain>
    </source>
</reference>
<dbReference type="InterPro" id="IPR008972">
    <property type="entry name" value="Cupredoxin"/>
</dbReference>
<keyword evidence="1" id="KW-0479">Metal-binding</keyword>
<dbReference type="Pfam" id="PF07732">
    <property type="entry name" value="Cu-oxidase_3"/>
    <property type="match status" value="1"/>
</dbReference>
<dbReference type="InterPro" id="IPR045087">
    <property type="entry name" value="Cu-oxidase_fam"/>
</dbReference>